<dbReference type="EMBL" id="CABWLR010000006">
    <property type="protein sequence ID" value="VXC14973.1"/>
    <property type="molecule type" value="Genomic_DNA"/>
</dbReference>
<feature type="domain" description="FecR protein" evidence="1">
    <location>
        <begin position="190"/>
        <end position="281"/>
    </location>
</feature>
<evidence type="ECO:0000259" key="2">
    <source>
        <dbReference type="Pfam" id="PF16344"/>
    </source>
</evidence>
<dbReference type="Gene3D" id="3.55.50.30">
    <property type="match status" value="1"/>
</dbReference>
<gene>
    <name evidence="3" type="ORF">MARI151_60175</name>
</gene>
<organism evidence="3 4">
    <name type="scientific">Maribacter litoralis</name>
    <dbReference type="NCBI Taxonomy" id="2059726"/>
    <lineage>
        <taxon>Bacteria</taxon>
        <taxon>Pseudomonadati</taxon>
        <taxon>Bacteroidota</taxon>
        <taxon>Flavobacteriia</taxon>
        <taxon>Flavobacteriales</taxon>
        <taxon>Flavobacteriaceae</taxon>
        <taxon>Maribacter</taxon>
    </lineage>
</organism>
<sequence length="402" mass="45895">MRLFYEGTKIFYMTKLDIKTIITRYLREEATPDEISLLFEWVKKEGNKEIFKTIVKDDFEVRYQKATWNTEAAFGEFLSEIKSKKASKSIPLYRSRQFFKYAAAVLVLVASTTYYIFNGSTSEVLNSAIDVNEITLQLYNGEIINLNKDQDTLIQFDKATTSIRIKDGVLSHEGLISANHKSNKNVLNVPYGKTISVSLEDGSTIKLNSGSELTYPSSFLGEYNRLVALEGEGYFEISKNPMKPFIVKTDETYTQVYGTVFNISSYENDDAIEVVLVEGSVGVGDKLRLNENSLMMLKPSQKITNSKKNKDSFTIKDVDVSPYVSWVQGIMSFEEENMSQIIKKLERRYNVTIINENNTLEERHFTGAFDSEDIESILKIIQTHTNFNYVIKGKTITIKKTE</sequence>
<protein>
    <submittedName>
        <fullName evidence="3">FecR family protein</fullName>
    </submittedName>
</protein>
<dbReference type="Pfam" id="PF04773">
    <property type="entry name" value="FecR"/>
    <property type="match status" value="1"/>
</dbReference>
<keyword evidence="4" id="KW-1185">Reference proteome</keyword>
<dbReference type="Proteomes" id="UP000430202">
    <property type="component" value="Unassembled WGS sequence"/>
</dbReference>
<dbReference type="Pfam" id="PF16344">
    <property type="entry name" value="FecR_C"/>
    <property type="match status" value="1"/>
</dbReference>
<accession>A0A653W825</accession>
<dbReference type="GO" id="GO:0016989">
    <property type="term" value="F:sigma factor antagonist activity"/>
    <property type="evidence" value="ECO:0007669"/>
    <property type="project" value="TreeGrafter"/>
</dbReference>
<dbReference type="Gene3D" id="2.60.120.1440">
    <property type="match status" value="1"/>
</dbReference>
<name>A0A653W825_9FLAO</name>
<evidence type="ECO:0000259" key="1">
    <source>
        <dbReference type="Pfam" id="PF04773"/>
    </source>
</evidence>
<reference evidence="3 4" key="1">
    <citation type="submission" date="2019-10" db="EMBL/GenBank/DDBJ databases">
        <authorList>
            <person name="Karimi E."/>
        </authorList>
    </citation>
    <scope>NUCLEOTIDE SEQUENCE [LARGE SCALE GENOMIC DNA]</scope>
    <source>
        <strain evidence="3">Maribacter sp. 151</strain>
    </source>
</reference>
<dbReference type="InterPro" id="IPR032508">
    <property type="entry name" value="FecR_C"/>
</dbReference>
<dbReference type="AlphaFoldDB" id="A0A653W825"/>
<dbReference type="InterPro" id="IPR012373">
    <property type="entry name" value="Ferrdict_sens_TM"/>
</dbReference>
<dbReference type="PANTHER" id="PTHR30273:SF2">
    <property type="entry name" value="PROTEIN FECR"/>
    <property type="match status" value="1"/>
</dbReference>
<evidence type="ECO:0000313" key="4">
    <source>
        <dbReference type="Proteomes" id="UP000430202"/>
    </source>
</evidence>
<dbReference type="InterPro" id="IPR006860">
    <property type="entry name" value="FecR"/>
</dbReference>
<feature type="domain" description="Protein FecR C-terminal" evidence="2">
    <location>
        <begin position="331"/>
        <end position="398"/>
    </location>
</feature>
<dbReference type="PANTHER" id="PTHR30273">
    <property type="entry name" value="PERIPLASMIC SIGNAL SENSOR AND SIGMA FACTOR ACTIVATOR FECR-RELATED"/>
    <property type="match status" value="1"/>
</dbReference>
<evidence type="ECO:0000313" key="3">
    <source>
        <dbReference type="EMBL" id="VXC14973.1"/>
    </source>
</evidence>
<proteinExistence type="predicted"/>